<dbReference type="AlphaFoldDB" id="A0A4D4JIG5"/>
<dbReference type="Proteomes" id="UP000298860">
    <property type="component" value="Unassembled WGS sequence"/>
</dbReference>
<keyword evidence="3" id="KW-1185">Reference proteome</keyword>
<reference evidence="3" key="1">
    <citation type="submission" date="2019-04" db="EMBL/GenBank/DDBJ databases">
        <title>Draft genome sequence of Pseudonocardiaceae bacterium SL3-2-4.</title>
        <authorList>
            <person name="Ningsih F."/>
            <person name="Yokota A."/>
            <person name="Sakai Y."/>
            <person name="Nanatani K."/>
            <person name="Yabe S."/>
            <person name="Oetari A."/>
            <person name="Sjamsuridzal W."/>
        </authorList>
    </citation>
    <scope>NUCLEOTIDE SEQUENCE [LARGE SCALE GENOMIC DNA]</scope>
    <source>
        <strain evidence="3">SL3-2-4</strain>
    </source>
</reference>
<sequence>MSWWEDRWHDAEDGAASLLGMKKPSQERAEQQAARDATQRDTQRRNELRHQASTLAQQAGGGFDPPAINQRTNCESSARSTAEPPLAGWLVSRNRPPGALRLSYATGQPDHEGGR</sequence>
<proteinExistence type="predicted"/>
<comment type="caution">
    <text evidence="2">The sequence shown here is derived from an EMBL/GenBank/DDBJ whole genome shotgun (WGS) entry which is preliminary data.</text>
</comment>
<protein>
    <submittedName>
        <fullName evidence="2">Uncharacterized protein</fullName>
    </submittedName>
</protein>
<feature type="compositionally biased region" description="Basic and acidic residues" evidence="1">
    <location>
        <begin position="1"/>
        <end position="12"/>
    </location>
</feature>
<feature type="compositionally biased region" description="Basic and acidic residues" evidence="1">
    <location>
        <begin position="37"/>
        <end position="50"/>
    </location>
</feature>
<evidence type="ECO:0000313" key="2">
    <source>
        <dbReference type="EMBL" id="GDY34079.1"/>
    </source>
</evidence>
<gene>
    <name evidence="2" type="ORF">GTS_57120</name>
</gene>
<feature type="region of interest" description="Disordered" evidence="1">
    <location>
        <begin position="1"/>
        <end position="115"/>
    </location>
</feature>
<dbReference type="EMBL" id="BJFL01000106">
    <property type="protein sequence ID" value="GDY34079.1"/>
    <property type="molecule type" value="Genomic_DNA"/>
</dbReference>
<evidence type="ECO:0000313" key="3">
    <source>
        <dbReference type="Proteomes" id="UP000298860"/>
    </source>
</evidence>
<dbReference type="RefSeq" id="WP_137816973.1">
    <property type="nucleotide sequence ID" value="NZ_BJFL01000106.1"/>
</dbReference>
<evidence type="ECO:0000256" key="1">
    <source>
        <dbReference type="SAM" id="MobiDB-lite"/>
    </source>
</evidence>
<organism evidence="2 3">
    <name type="scientific">Gandjariella thermophila</name>
    <dbReference type="NCBI Taxonomy" id="1931992"/>
    <lineage>
        <taxon>Bacteria</taxon>
        <taxon>Bacillati</taxon>
        <taxon>Actinomycetota</taxon>
        <taxon>Actinomycetes</taxon>
        <taxon>Pseudonocardiales</taxon>
        <taxon>Pseudonocardiaceae</taxon>
        <taxon>Gandjariella</taxon>
    </lineage>
</organism>
<accession>A0A4D4JIG5</accession>
<name>A0A4D4JIG5_9PSEU</name>
<feature type="compositionally biased region" description="Polar residues" evidence="1">
    <location>
        <begin position="69"/>
        <end position="80"/>
    </location>
</feature>